<keyword evidence="2" id="KW-1185">Reference proteome</keyword>
<evidence type="ECO:0000313" key="3">
    <source>
        <dbReference type="WBParaSite" id="L893_g25280.t1"/>
    </source>
</evidence>
<dbReference type="WBParaSite" id="L893_g25280.t1">
    <property type="protein sequence ID" value="L893_g25280.t1"/>
    <property type="gene ID" value="L893_g25280"/>
</dbReference>
<evidence type="ECO:0000256" key="1">
    <source>
        <dbReference type="SAM" id="MobiDB-lite"/>
    </source>
</evidence>
<dbReference type="Proteomes" id="UP000095287">
    <property type="component" value="Unplaced"/>
</dbReference>
<dbReference type="AlphaFoldDB" id="A0A1I7ZE61"/>
<accession>A0A1I7ZE61</accession>
<sequence>MILVLDRTDTFSTIPGLRSKTIEKIKVFLPSLIEELDRLEHVEPKPLQPAPATSSAAADSTNTWNRNRSSQLLRPLLLLPIRPSSRLTTLCLRKHRNAQQHPRSPRTAFLRDPPRCHMINLRLQLPRLLKFLLL</sequence>
<protein>
    <submittedName>
        <fullName evidence="3">Uncharacterized protein</fullName>
    </submittedName>
</protein>
<feature type="region of interest" description="Disordered" evidence="1">
    <location>
        <begin position="45"/>
        <end position="67"/>
    </location>
</feature>
<name>A0A1I7ZE61_9BILA</name>
<evidence type="ECO:0000313" key="2">
    <source>
        <dbReference type="Proteomes" id="UP000095287"/>
    </source>
</evidence>
<reference evidence="3" key="1">
    <citation type="submission" date="2016-11" db="UniProtKB">
        <authorList>
            <consortium name="WormBaseParasite"/>
        </authorList>
    </citation>
    <scope>IDENTIFICATION</scope>
</reference>
<organism evidence="2 3">
    <name type="scientific">Steinernema glaseri</name>
    <dbReference type="NCBI Taxonomy" id="37863"/>
    <lineage>
        <taxon>Eukaryota</taxon>
        <taxon>Metazoa</taxon>
        <taxon>Ecdysozoa</taxon>
        <taxon>Nematoda</taxon>
        <taxon>Chromadorea</taxon>
        <taxon>Rhabditida</taxon>
        <taxon>Tylenchina</taxon>
        <taxon>Panagrolaimomorpha</taxon>
        <taxon>Strongyloidoidea</taxon>
        <taxon>Steinernematidae</taxon>
        <taxon>Steinernema</taxon>
    </lineage>
</organism>
<feature type="compositionally biased region" description="Low complexity" evidence="1">
    <location>
        <begin position="50"/>
        <end position="61"/>
    </location>
</feature>
<proteinExistence type="predicted"/>